<organism evidence="1">
    <name type="scientific">Brugia malayi</name>
    <name type="common">Filarial nematode worm</name>
    <dbReference type="NCBI Taxonomy" id="6279"/>
    <lineage>
        <taxon>Eukaryota</taxon>
        <taxon>Metazoa</taxon>
        <taxon>Ecdysozoa</taxon>
        <taxon>Nematoda</taxon>
        <taxon>Chromadorea</taxon>
        <taxon>Rhabditida</taxon>
        <taxon>Spirurina</taxon>
        <taxon>Spiruromorpha</taxon>
        <taxon>Filarioidea</taxon>
        <taxon>Onchocercidae</taxon>
        <taxon>Brugia</taxon>
    </lineage>
</organism>
<gene>
    <name evidence="1" type="primary">bm-slt-1</name>
</gene>
<evidence type="ECO:0000313" key="1">
    <source>
        <dbReference type="EMBL" id="AAC47629.1"/>
    </source>
</evidence>
<reference evidence="1" key="1">
    <citation type="journal article" date="1997" name="Mol. Biochem. Parasitol.">
        <title>Differentially expressed, abundant trans-spliced cDNAs from larval Brugia malayi.</title>
        <authorList>
            <person name="Gregory W.F."/>
            <person name="Blaxter M.L."/>
            <person name="Maizels R.M."/>
        </authorList>
    </citation>
    <scope>NUCLEOTIDE SEQUENCE</scope>
</reference>
<protein>
    <submittedName>
        <fullName evidence="1">Uncharacterized protein bm-slt-1</fullName>
    </submittedName>
</protein>
<name>P90704_BRUMA</name>
<sequence>MKIDCFIMDIHQFVIKLTKKKNYENY</sequence>
<dbReference type="EMBL" id="U80978">
    <property type="protein sequence ID" value="AAC47629.1"/>
    <property type="molecule type" value="mRNA"/>
</dbReference>
<dbReference type="AlphaFoldDB" id="P90704"/>
<accession>P90704</accession>
<proteinExistence type="evidence at transcript level"/>